<dbReference type="AlphaFoldDB" id="A0A8J2U5S5"/>
<dbReference type="RefSeq" id="WP_188708223.1">
    <property type="nucleotide sequence ID" value="NZ_BMDX01000011.1"/>
</dbReference>
<keyword evidence="2" id="KW-1185">Reference proteome</keyword>
<sequence>MATRQQIRASIRTLIAGFFTSAFDYRPGQLFDDELPCASTYFESGESQRDFDDDAETTAQLAIEILARTSGTPDTELDALARQVEQAIRADNTLGGLVDQVVRTGFQYDRDPESLDASLTLYFKVQYTDED</sequence>
<dbReference type="EMBL" id="BMDX01000011">
    <property type="protein sequence ID" value="GGA80777.1"/>
    <property type="molecule type" value="Genomic_DNA"/>
</dbReference>
<name>A0A8J2U5S5_9GAMM</name>
<proteinExistence type="predicted"/>
<organism evidence="1 2">
    <name type="scientific">Neiella marina</name>
    <dbReference type="NCBI Taxonomy" id="508461"/>
    <lineage>
        <taxon>Bacteria</taxon>
        <taxon>Pseudomonadati</taxon>
        <taxon>Pseudomonadota</taxon>
        <taxon>Gammaproteobacteria</taxon>
        <taxon>Alteromonadales</taxon>
        <taxon>Echinimonadaceae</taxon>
        <taxon>Neiella</taxon>
    </lineage>
</organism>
<evidence type="ECO:0000313" key="1">
    <source>
        <dbReference type="EMBL" id="GGA80777.1"/>
    </source>
</evidence>
<dbReference type="InterPro" id="IPR035934">
    <property type="entry name" value="Phage_tail_protein-like_sf"/>
</dbReference>
<dbReference type="Pfam" id="PF06141">
    <property type="entry name" value="Phage_tail_U"/>
    <property type="match status" value="1"/>
</dbReference>
<protein>
    <submittedName>
        <fullName evidence="1">Uncharacterized protein</fullName>
    </submittedName>
</protein>
<gene>
    <name evidence="1" type="ORF">GCM10011369_23420</name>
</gene>
<dbReference type="InterPro" id="IPR009312">
    <property type="entry name" value="Phage_lambda_GpU-like"/>
</dbReference>
<dbReference type="InterPro" id="IPR038512">
    <property type="entry name" value="GpU-like_sf"/>
</dbReference>
<dbReference type="Gene3D" id="3.30.70.1700">
    <property type="entry name" value="Phage minor tail protein U"/>
    <property type="match status" value="1"/>
</dbReference>
<evidence type="ECO:0000313" key="2">
    <source>
        <dbReference type="Proteomes" id="UP000619743"/>
    </source>
</evidence>
<dbReference type="Proteomes" id="UP000619743">
    <property type="component" value="Unassembled WGS sequence"/>
</dbReference>
<accession>A0A8J2U5S5</accession>
<comment type="caution">
    <text evidence="1">The sequence shown here is derived from an EMBL/GenBank/DDBJ whole genome shotgun (WGS) entry which is preliminary data.</text>
</comment>
<dbReference type="SUPFAM" id="SSF143749">
    <property type="entry name" value="Phage tail protein-like"/>
    <property type="match status" value="1"/>
</dbReference>
<reference evidence="2" key="1">
    <citation type="journal article" date="2019" name="Int. J. Syst. Evol. Microbiol.">
        <title>The Global Catalogue of Microorganisms (GCM) 10K type strain sequencing project: providing services to taxonomists for standard genome sequencing and annotation.</title>
        <authorList>
            <consortium name="The Broad Institute Genomics Platform"/>
            <consortium name="The Broad Institute Genome Sequencing Center for Infectious Disease"/>
            <person name="Wu L."/>
            <person name="Ma J."/>
        </authorList>
    </citation>
    <scope>NUCLEOTIDE SEQUENCE [LARGE SCALE GENOMIC DNA]</scope>
    <source>
        <strain evidence="2">CGMCC 1.10130</strain>
    </source>
</reference>